<sequence>MCQGIIHEADAAPPYRPLRHRSRPPAAPWPSPVSWSWPTGKKAPSSGYAAGGGQATGAICLYLMHLRRGEWRDAKYWAGQLDALEREPCQYAPVG</sequence>
<accession>A0ABP8HMD0</accession>
<evidence type="ECO:0000313" key="2">
    <source>
        <dbReference type="EMBL" id="GAA4341188.1"/>
    </source>
</evidence>
<evidence type="ECO:0000313" key="3">
    <source>
        <dbReference type="Proteomes" id="UP001501115"/>
    </source>
</evidence>
<evidence type="ECO:0000256" key="1">
    <source>
        <dbReference type="SAM" id="MobiDB-lite"/>
    </source>
</evidence>
<evidence type="ECO:0008006" key="4">
    <source>
        <dbReference type="Google" id="ProtNLM"/>
    </source>
</evidence>
<comment type="caution">
    <text evidence="2">The sequence shown here is derived from an EMBL/GenBank/DDBJ whole genome shotgun (WGS) entry which is preliminary data.</text>
</comment>
<feature type="compositionally biased region" description="Low complexity" evidence="1">
    <location>
        <begin position="32"/>
        <end position="48"/>
    </location>
</feature>
<protein>
    <recommendedName>
        <fullName evidence="4">Transposase</fullName>
    </recommendedName>
</protein>
<name>A0ABP8HMD0_9ACTN</name>
<feature type="region of interest" description="Disordered" evidence="1">
    <location>
        <begin position="1"/>
        <end position="50"/>
    </location>
</feature>
<dbReference type="Proteomes" id="UP001501115">
    <property type="component" value="Unassembled WGS sequence"/>
</dbReference>
<reference evidence="3" key="1">
    <citation type="journal article" date="2019" name="Int. J. Syst. Evol. Microbiol.">
        <title>The Global Catalogue of Microorganisms (GCM) 10K type strain sequencing project: providing services to taxonomists for standard genome sequencing and annotation.</title>
        <authorList>
            <consortium name="The Broad Institute Genomics Platform"/>
            <consortium name="The Broad Institute Genome Sequencing Center for Infectious Disease"/>
            <person name="Wu L."/>
            <person name="Ma J."/>
        </authorList>
    </citation>
    <scope>NUCLEOTIDE SEQUENCE [LARGE SCALE GENOMIC DNA]</scope>
    <source>
        <strain evidence="3">JCM 31290</strain>
    </source>
</reference>
<proteinExistence type="predicted"/>
<organism evidence="2 3">
    <name type="scientific">Streptomyces venetus</name>
    <dbReference type="NCBI Taxonomy" id="1701086"/>
    <lineage>
        <taxon>Bacteria</taxon>
        <taxon>Bacillati</taxon>
        <taxon>Actinomycetota</taxon>
        <taxon>Actinomycetes</taxon>
        <taxon>Kitasatosporales</taxon>
        <taxon>Streptomycetaceae</taxon>
        <taxon>Streptomyces</taxon>
    </lineage>
</organism>
<keyword evidence="3" id="KW-1185">Reference proteome</keyword>
<gene>
    <name evidence="2" type="ORF">GCM10023086_77310</name>
</gene>
<dbReference type="EMBL" id="BAABET010000025">
    <property type="protein sequence ID" value="GAA4341188.1"/>
    <property type="molecule type" value="Genomic_DNA"/>
</dbReference>